<evidence type="ECO:0000256" key="7">
    <source>
        <dbReference type="ARBA" id="ARBA00048539"/>
    </source>
</evidence>
<evidence type="ECO:0000256" key="2">
    <source>
        <dbReference type="ARBA" id="ARBA00022490"/>
    </source>
</evidence>
<keyword evidence="4 8" id="KW-0819">tRNA processing</keyword>
<evidence type="ECO:0000313" key="15">
    <source>
        <dbReference type="Proteomes" id="UP000285750"/>
    </source>
</evidence>
<dbReference type="CDD" id="cd01992">
    <property type="entry name" value="TilS_N"/>
    <property type="match status" value="1"/>
</dbReference>
<dbReference type="PANTHER" id="PTHR43033:SF1">
    <property type="entry name" value="TRNA(ILE)-LYSIDINE SYNTHASE-RELATED"/>
    <property type="match status" value="1"/>
</dbReference>
<comment type="function">
    <text evidence="8">Ligates lysine onto the cytidine present at position 34 of the AUA codon-specific tRNA(Ile) that contains the anticodon CAU, in an ATP-dependent manner. Cytidine is converted to lysidine, thus changing the amino acid specificity of the tRNA from methionine to isoleucine.</text>
</comment>
<keyword evidence="5 8" id="KW-0547">Nucleotide-binding</keyword>
<dbReference type="STRING" id="310297.BHV76_00250"/>
<keyword evidence="6 8" id="KW-0067">ATP-binding</keyword>
<dbReference type="Proteomes" id="UP000260780">
    <property type="component" value="Unassembled WGS sequence"/>
</dbReference>
<evidence type="ECO:0000256" key="6">
    <source>
        <dbReference type="ARBA" id="ARBA00022840"/>
    </source>
</evidence>
<dbReference type="Pfam" id="PF11734">
    <property type="entry name" value="TilS_C"/>
    <property type="match status" value="1"/>
</dbReference>
<organism evidence="11 13">
    <name type="scientific">Phocaeicola plebeius</name>
    <dbReference type="NCBI Taxonomy" id="310297"/>
    <lineage>
        <taxon>Bacteria</taxon>
        <taxon>Pseudomonadati</taxon>
        <taxon>Bacteroidota</taxon>
        <taxon>Bacteroidia</taxon>
        <taxon>Bacteroidales</taxon>
        <taxon>Bacteroidaceae</taxon>
        <taxon>Phocaeicola</taxon>
    </lineage>
</organism>
<dbReference type="InterPro" id="IPR012094">
    <property type="entry name" value="tRNA_Ile_lys_synt"/>
</dbReference>
<dbReference type="InterPro" id="IPR014729">
    <property type="entry name" value="Rossmann-like_a/b/a_fold"/>
</dbReference>
<dbReference type="EC" id="6.3.4.19" evidence="8"/>
<dbReference type="Proteomes" id="UP000260862">
    <property type="component" value="Unassembled WGS sequence"/>
</dbReference>
<evidence type="ECO:0000313" key="11">
    <source>
        <dbReference type="EMBL" id="RGM40548.1"/>
    </source>
</evidence>
<proteinExistence type="inferred from homology"/>
<dbReference type="SUPFAM" id="SSF52402">
    <property type="entry name" value="Adenine nucleotide alpha hydrolases-like"/>
    <property type="match status" value="1"/>
</dbReference>
<dbReference type="NCBIfam" id="TIGR02433">
    <property type="entry name" value="lysidine_TilS_C"/>
    <property type="match status" value="1"/>
</dbReference>
<gene>
    <name evidence="8 11" type="primary">tilS</name>
    <name evidence="12" type="ORF">DWY14_12205</name>
    <name evidence="11" type="ORF">DXC17_07630</name>
    <name evidence="10" type="ORF">DXD04_08775</name>
</gene>
<evidence type="ECO:0000256" key="8">
    <source>
        <dbReference type="HAMAP-Rule" id="MF_01161"/>
    </source>
</evidence>
<keyword evidence="3 8" id="KW-0436">Ligase</keyword>
<dbReference type="SMART" id="SM00977">
    <property type="entry name" value="TilS_C"/>
    <property type="match status" value="1"/>
</dbReference>
<feature type="binding site" evidence="8">
    <location>
        <begin position="27"/>
        <end position="32"/>
    </location>
    <ligand>
        <name>ATP</name>
        <dbReference type="ChEBI" id="CHEBI:30616"/>
    </ligand>
</feature>
<protein>
    <recommendedName>
        <fullName evidence="8">tRNA(Ile)-lysidine synthase</fullName>
        <ecNumber evidence="8">6.3.4.19</ecNumber>
    </recommendedName>
    <alternativeName>
        <fullName evidence="8">tRNA(Ile)-2-lysyl-cytidine synthase</fullName>
    </alternativeName>
    <alternativeName>
        <fullName evidence="8">tRNA(Ile)-lysidine synthetase</fullName>
    </alternativeName>
</protein>
<comment type="similarity">
    <text evidence="8">Belongs to the tRNA(Ile)-lysidine synthase family.</text>
</comment>
<dbReference type="PANTHER" id="PTHR43033">
    <property type="entry name" value="TRNA(ILE)-LYSIDINE SYNTHASE-RELATED"/>
    <property type="match status" value="1"/>
</dbReference>
<accession>A0A3E4WE92</accession>
<dbReference type="InterPro" id="IPR012796">
    <property type="entry name" value="Lysidine-tRNA-synth_C"/>
</dbReference>
<evidence type="ECO:0000313" key="10">
    <source>
        <dbReference type="EMBL" id="RGK55883.1"/>
    </source>
</evidence>
<comment type="catalytic activity">
    <reaction evidence="7 8">
        <text>cytidine(34) in tRNA(Ile2) + L-lysine + ATP = lysidine(34) in tRNA(Ile2) + AMP + diphosphate + H(+)</text>
        <dbReference type="Rhea" id="RHEA:43744"/>
        <dbReference type="Rhea" id="RHEA-COMP:10625"/>
        <dbReference type="Rhea" id="RHEA-COMP:10670"/>
        <dbReference type="ChEBI" id="CHEBI:15378"/>
        <dbReference type="ChEBI" id="CHEBI:30616"/>
        <dbReference type="ChEBI" id="CHEBI:32551"/>
        <dbReference type="ChEBI" id="CHEBI:33019"/>
        <dbReference type="ChEBI" id="CHEBI:82748"/>
        <dbReference type="ChEBI" id="CHEBI:83665"/>
        <dbReference type="ChEBI" id="CHEBI:456215"/>
        <dbReference type="EC" id="6.3.4.19"/>
    </reaction>
</comment>
<reference evidence="13 14" key="1">
    <citation type="submission" date="2018-08" db="EMBL/GenBank/DDBJ databases">
        <title>A genome reference for cultivated species of the human gut microbiota.</title>
        <authorList>
            <person name="Zou Y."/>
            <person name="Xue W."/>
            <person name="Luo G."/>
        </authorList>
    </citation>
    <scope>NUCLEOTIDE SEQUENCE [LARGE SCALE GENOMIC DNA]</scope>
    <source>
        <strain evidence="12 15">AF24-16AC</strain>
        <strain evidence="11 13">OM08-14</strain>
        <strain evidence="10 14">TF10-3AC</strain>
    </source>
</reference>
<evidence type="ECO:0000256" key="1">
    <source>
        <dbReference type="ARBA" id="ARBA00004496"/>
    </source>
</evidence>
<evidence type="ECO:0000259" key="9">
    <source>
        <dbReference type="SMART" id="SM00977"/>
    </source>
</evidence>
<dbReference type="GO" id="GO:0005737">
    <property type="term" value="C:cytoplasm"/>
    <property type="evidence" value="ECO:0007669"/>
    <property type="project" value="UniProtKB-SubCell"/>
</dbReference>
<dbReference type="InterPro" id="IPR012795">
    <property type="entry name" value="tRNA_Ile_lys_synt_N"/>
</dbReference>
<comment type="caution">
    <text evidence="11">The sequence shown here is derived from an EMBL/GenBank/DDBJ whole genome shotgun (WGS) entry which is preliminary data.</text>
</comment>
<dbReference type="GO" id="GO:0005524">
    <property type="term" value="F:ATP binding"/>
    <property type="evidence" value="ECO:0007669"/>
    <property type="project" value="UniProtKB-UniRule"/>
</dbReference>
<evidence type="ECO:0000313" key="12">
    <source>
        <dbReference type="EMBL" id="RGS05208.1"/>
    </source>
</evidence>
<feature type="domain" description="Lysidine-tRNA(Ile) synthetase C-terminal" evidence="9">
    <location>
        <begin position="349"/>
        <end position="419"/>
    </location>
</feature>
<dbReference type="EMBL" id="QSQT01000014">
    <property type="protein sequence ID" value="RGK55883.1"/>
    <property type="molecule type" value="Genomic_DNA"/>
</dbReference>
<dbReference type="GO" id="GO:0032267">
    <property type="term" value="F:tRNA(Ile)-lysidine synthase activity"/>
    <property type="evidence" value="ECO:0007669"/>
    <property type="project" value="UniProtKB-EC"/>
</dbReference>
<comment type="domain">
    <text evidence="8">The N-terminal region contains the highly conserved SGGXDS motif, predicted to be a P-loop motif involved in ATP binding.</text>
</comment>
<dbReference type="EMBL" id="QSTF01000015">
    <property type="protein sequence ID" value="RGM40548.1"/>
    <property type="molecule type" value="Genomic_DNA"/>
</dbReference>
<evidence type="ECO:0000256" key="3">
    <source>
        <dbReference type="ARBA" id="ARBA00022598"/>
    </source>
</evidence>
<evidence type="ECO:0000313" key="13">
    <source>
        <dbReference type="Proteomes" id="UP000260780"/>
    </source>
</evidence>
<evidence type="ECO:0000256" key="5">
    <source>
        <dbReference type="ARBA" id="ARBA00022741"/>
    </source>
</evidence>
<dbReference type="RefSeq" id="WP_117672671.1">
    <property type="nucleotide sequence ID" value="NZ_CABOGR010000014.1"/>
</dbReference>
<dbReference type="Pfam" id="PF01171">
    <property type="entry name" value="ATP_bind_3"/>
    <property type="match status" value="1"/>
</dbReference>
<dbReference type="GO" id="GO:0006400">
    <property type="term" value="P:tRNA modification"/>
    <property type="evidence" value="ECO:0007669"/>
    <property type="project" value="UniProtKB-UniRule"/>
</dbReference>
<dbReference type="InterPro" id="IPR011063">
    <property type="entry name" value="TilS/TtcA_N"/>
</dbReference>
<keyword evidence="14" id="KW-1185">Reference proteome</keyword>
<keyword evidence="2 8" id="KW-0963">Cytoplasm</keyword>
<dbReference type="AlphaFoldDB" id="A0A3E4WE92"/>
<dbReference type="SUPFAM" id="SSF56037">
    <property type="entry name" value="PheT/TilS domain"/>
    <property type="match status" value="1"/>
</dbReference>
<dbReference type="NCBIfam" id="TIGR02432">
    <property type="entry name" value="lysidine_TilS_N"/>
    <property type="match status" value="1"/>
</dbReference>
<name>A0A3E4WE92_9BACT</name>
<evidence type="ECO:0000256" key="4">
    <source>
        <dbReference type="ARBA" id="ARBA00022694"/>
    </source>
</evidence>
<sequence>MFIRKVSQFIEEKHLLGSGNKVLVALSGGADSVALLRVLLRLGYVCEAAHCNFHLRGEESVRDERFVRALAESLGVPLHVIHFDTNAYAASHNVSVEMAARELRYDWFAKLRQECGAKVVAVAHHRDDSVETFLLNLVRGTGINGLQGIRPVNGEVVRPLLCVSRAEILDYLSSLGQDYVTDSTNLQDEFVRNKLRLNVIPMLETINPSVSDTIVETARRLADVAQVYQEAIQAARKRVMPDGETINIPTLCREPGAQNLLFELLYPLGFNAAQVSDVFRALHGESGRMFHSREWTLLIDRDRLIRRPSGEVEPQPELCVERMEVDTDFLVPHTNEEAYIDASMVHGELTLRKWQSGDKFIPFGMKGFKSVRNYLRDKKFSRFEKERQWVVCDGDRIVWLVNERVDNRFRVMPETRLVIKMKVKFV</sequence>
<dbReference type="HAMAP" id="MF_01161">
    <property type="entry name" value="tRNA_Ile_lys_synt"/>
    <property type="match status" value="1"/>
</dbReference>
<comment type="subcellular location">
    <subcellularLocation>
        <location evidence="1 8">Cytoplasm</location>
    </subcellularLocation>
</comment>
<evidence type="ECO:0000313" key="14">
    <source>
        <dbReference type="Proteomes" id="UP000260862"/>
    </source>
</evidence>
<dbReference type="Proteomes" id="UP000285750">
    <property type="component" value="Unassembled WGS sequence"/>
</dbReference>
<dbReference type="EMBL" id="QRUY01000029">
    <property type="protein sequence ID" value="RGS05208.1"/>
    <property type="molecule type" value="Genomic_DNA"/>
</dbReference>
<dbReference type="Gene3D" id="3.40.50.620">
    <property type="entry name" value="HUPs"/>
    <property type="match status" value="1"/>
</dbReference>